<evidence type="ECO:0000256" key="2">
    <source>
        <dbReference type="SAM" id="Phobius"/>
    </source>
</evidence>
<evidence type="ECO:0000313" key="4">
    <source>
        <dbReference type="Proteomes" id="UP000007883"/>
    </source>
</evidence>
<dbReference type="InterPro" id="IPR045584">
    <property type="entry name" value="Pilin-like"/>
</dbReference>
<dbReference type="EMBL" id="AP012320">
    <property type="protein sequence ID" value="BAL95028.1"/>
    <property type="molecule type" value="Genomic_DNA"/>
</dbReference>
<sequence length="140" mass="15022">MNASAPARDARGFSLVDVMSACAVAAILAGLAVPSWQDSLRKSRRVDAVQALTRLQAAQERYRDDHGGYADSLDALRLPERSEAGYYTLALQREAAGRYLARATPASGGPQHADQDCAALTLAVDSGFAQTGPTRRCWNR</sequence>
<name>I0HPU1_RUBGI</name>
<feature type="transmembrane region" description="Helical" evidence="2">
    <location>
        <begin position="12"/>
        <end position="36"/>
    </location>
</feature>
<dbReference type="InterPro" id="IPR000983">
    <property type="entry name" value="Bac_GSPG_pilin"/>
</dbReference>
<dbReference type="AlphaFoldDB" id="I0HPU1"/>
<dbReference type="GO" id="GO:0015628">
    <property type="term" value="P:protein secretion by the type II secretion system"/>
    <property type="evidence" value="ECO:0007669"/>
    <property type="project" value="InterPro"/>
</dbReference>
<organism evidence="3 4">
    <name type="scientific">Rubrivivax gelatinosus (strain NBRC 100245 / IL144)</name>
    <dbReference type="NCBI Taxonomy" id="983917"/>
    <lineage>
        <taxon>Bacteria</taxon>
        <taxon>Pseudomonadati</taxon>
        <taxon>Pseudomonadota</taxon>
        <taxon>Betaproteobacteria</taxon>
        <taxon>Burkholderiales</taxon>
        <taxon>Sphaerotilaceae</taxon>
        <taxon>Rubrivivax</taxon>
    </lineage>
</organism>
<keyword evidence="2" id="KW-0812">Transmembrane</keyword>
<dbReference type="GO" id="GO:0015627">
    <property type="term" value="C:type II protein secretion system complex"/>
    <property type="evidence" value="ECO:0007669"/>
    <property type="project" value="InterPro"/>
</dbReference>
<dbReference type="KEGG" id="rge:RGE_16870"/>
<gene>
    <name evidence="3" type="primary">pilE</name>
    <name evidence="3" type="ordered locus">RGE_16870</name>
</gene>
<dbReference type="PATRIC" id="fig|983917.3.peg.1650"/>
<keyword evidence="4" id="KW-1185">Reference proteome</keyword>
<evidence type="ECO:0000313" key="3">
    <source>
        <dbReference type="EMBL" id="BAL95028.1"/>
    </source>
</evidence>
<dbReference type="eggNOG" id="COG4968">
    <property type="taxonomic scope" value="Bacteria"/>
</dbReference>
<dbReference type="InterPro" id="IPR031982">
    <property type="entry name" value="PilE-like"/>
</dbReference>
<proteinExistence type="predicted"/>
<dbReference type="Proteomes" id="UP000007883">
    <property type="component" value="Chromosome"/>
</dbReference>
<evidence type="ECO:0000256" key="1">
    <source>
        <dbReference type="ARBA" id="ARBA00022481"/>
    </source>
</evidence>
<dbReference type="PRINTS" id="PR00813">
    <property type="entry name" value="BCTERIALGSPG"/>
</dbReference>
<dbReference type="STRING" id="983917.RGE_16870"/>
<protein>
    <submittedName>
        <fullName evidence="3">Fimbrial protein, type IV pilin, PilE</fullName>
    </submittedName>
</protein>
<dbReference type="GO" id="GO:0043683">
    <property type="term" value="P:type IV pilus assembly"/>
    <property type="evidence" value="ECO:0007669"/>
    <property type="project" value="InterPro"/>
</dbReference>
<dbReference type="HOGENOM" id="CLU_091705_6_0_4"/>
<keyword evidence="2" id="KW-0472">Membrane</keyword>
<keyword evidence="1" id="KW-0488">Methylation</keyword>
<accession>I0HPU1</accession>
<dbReference type="Gene3D" id="3.30.700.10">
    <property type="entry name" value="Glycoprotein, Type 4 Pilin"/>
    <property type="match status" value="1"/>
</dbReference>
<reference evidence="3 4" key="1">
    <citation type="journal article" date="2012" name="J. Bacteriol.">
        <title>Complete genome sequence of phototrophic betaproteobacterium Rubrivivax gelatinosus IL144.</title>
        <authorList>
            <person name="Nagashima S."/>
            <person name="Kamimura A."/>
            <person name="Shimizu T."/>
            <person name="Nakamura-isaki S."/>
            <person name="Aono E."/>
            <person name="Sakamoto K."/>
            <person name="Ichikawa N."/>
            <person name="Nakazawa H."/>
            <person name="Sekine M."/>
            <person name="Yamazaki S."/>
            <person name="Fujita N."/>
            <person name="Shimada K."/>
            <person name="Hanada S."/>
            <person name="Nagashima K.V.P."/>
        </authorList>
    </citation>
    <scope>NUCLEOTIDE SEQUENCE [LARGE SCALE GENOMIC DNA]</scope>
    <source>
        <strain evidence="4">NBRC 100245 / IL144</strain>
    </source>
</reference>
<dbReference type="Pfam" id="PF16732">
    <property type="entry name" value="ComP_DUS"/>
    <property type="match status" value="1"/>
</dbReference>
<dbReference type="RefSeq" id="WP_014427892.1">
    <property type="nucleotide sequence ID" value="NC_017075.1"/>
</dbReference>
<dbReference type="SUPFAM" id="SSF54523">
    <property type="entry name" value="Pili subunits"/>
    <property type="match status" value="1"/>
</dbReference>
<keyword evidence="2" id="KW-1133">Transmembrane helix</keyword>